<dbReference type="InterPro" id="IPR005158">
    <property type="entry name" value="BTAD"/>
</dbReference>
<dbReference type="SUPFAM" id="SSF52540">
    <property type="entry name" value="P-loop containing nucleoside triphosphate hydrolases"/>
    <property type="match status" value="1"/>
</dbReference>
<proteinExistence type="inferred from homology"/>
<dbReference type="InterPro" id="IPR036388">
    <property type="entry name" value="WH-like_DNA-bd_sf"/>
</dbReference>
<evidence type="ECO:0000256" key="1">
    <source>
        <dbReference type="ARBA" id="ARBA00005820"/>
    </source>
</evidence>
<dbReference type="Gene3D" id="1.25.40.10">
    <property type="entry name" value="Tetratricopeptide repeat domain"/>
    <property type="match status" value="1"/>
</dbReference>
<dbReference type="SUPFAM" id="SSF46894">
    <property type="entry name" value="C-terminal effector domain of the bipartite response regulators"/>
    <property type="match status" value="1"/>
</dbReference>
<dbReference type="RefSeq" id="WP_025359503.1">
    <property type="nucleotide sequence ID" value="NZ_BAAABQ010000010.1"/>
</dbReference>
<dbReference type="SMART" id="SM00862">
    <property type="entry name" value="Trans_reg_C"/>
    <property type="match status" value="1"/>
</dbReference>
<evidence type="ECO:0000256" key="4">
    <source>
        <dbReference type="ARBA" id="ARBA00023163"/>
    </source>
</evidence>
<accession>A0ABR6B7J4</accession>
<keyword evidence="3 5" id="KW-0238">DNA-binding</keyword>
<dbReference type="InterPro" id="IPR001867">
    <property type="entry name" value="OmpR/PhoB-type_DNA-bd"/>
</dbReference>
<comment type="caution">
    <text evidence="7">The sequence shown here is derived from an EMBL/GenBank/DDBJ whole genome shotgun (WGS) entry which is preliminary data.</text>
</comment>
<evidence type="ECO:0000256" key="5">
    <source>
        <dbReference type="PROSITE-ProRule" id="PRU01091"/>
    </source>
</evidence>
<sequence>MRLRILGPVEYLDGGEWSPIASAKQRALLATLVLHANQVVPVDRLLAELWPDRAPASASGLLAGYVWRLRKQLTGTVLQTRAPGYQLLVPQGMLDVHEYDRLVAQGRASAAEGDLSAAASSFGRALAIWRDVPLADVPLSPAVMAERARLEESQLAVIEARIGAQIGLGQHEALLPELKQLVAQFPLRERLHAHLMLVLYRCGHQADALGAYRDLRRLLVGELGIEPSKPLRELHQRILVEDPELVRGREPARPKPVEVVRPLPTVHGVVGHTAELDAVVSLLSGGEQVCAVHGLAGAGKTTLLLRAAHALAPHFPDGQVYLDVRGSAADRAMRPEEVVDAVRRLSGSAQRVLVVLDDVGDPEQVRPLLDPAPGSALLIGGRLALDSVGPRGHVHLGRMTADTALSLLRSALGPVRVDAERAAASEVARLCEYSPLALGLAAARLATRPEWRLHEFAARLADPRRRLDLLAHGGHSVRASLHAGVRLLHRWADRSAITALSLLGVLDLPVVSEHVLAALLGEHVERAEAVVDRLVDAGLVERLRIDSYRIPDMVRLVAREQQPSDVDAEAAVSRVVRHYVGLVEAQLELLGEPSATARGLAWYRRELGTLRALSMRDCTDALHKAVDELRWSLSHGRPRVG</sequence>
<name>A0ABR6B7J4_9PSEU</name>
<dbReference type="Proteomes" id="UP000517916">
    <property type="component" value="Unassembled WGS sequence"/>
</dbReference>
<evidence type="ECO:0000313" key="8">
    <source>
        <dbReference type="Proteomes" id="UP000517916"/>
    </source>
</evidence>
<evidence type="ECO:0000256" key="3">
    <source>
        <dbReference type="ARBA" id="ARBA00023125"/>
    </source>
</evidence>
<keyword evidence="8" id="KW-1185">Reference proteome</keyword>
<dbReference type="SMART" id="SM00382">
    <property type="entry name" value="AAA"/>
    <property type="match status" value="1"/>
</dbReference>
<keyword evidence="2" id="KW-0805">Transcription regulation</keyword>
<dbReference type="PANTHER" id="PTHR35807:SF1">
    <property type="entry name" value="TRANSCRIPTIONAL REGULATOR REDD"/>
    <property type="match status" value="1"/>
</dbReference>
<dbReference type="PROSITE" id="PS51755">
    <property type="entry name" value="OMPR_PHOB"/>
    <property type="match status" value="1"/>
</dbReference>
<dbReference type="EMBL" id="JACJID010000001">
    <property type="protein sequence ID" value="MBA8922844.1"/>
    <property type="molecule type" value="Genomic_DNA"/>
</dbReference>
<reference evidence="7 8" key="1">
    <citation type="submission" date="2020-08" db="EMBL/GenBank/DDBJ databases">
        <title>Genomic Encyclopedia of Archaeal and Bacterial Type Strains, Phase II (KMG-II): from individual species to whole genera.</title>
        <authorList>
            <person name="Goeker M."/>
        </authorList>
    </citation>
    <scope>NUCLEOTIDE SEQUENCE [LARGE SCALE GENOMIC DNA]</scope>
    <source>
        <strain evidence="7 8">DSM 43850</strain>
    </source>
</reference>
<evidence type="ECO:0000259" key="6">
    <source>
        <dbReference type="PROSITE" id="PS51755"/>
    </source>
</evidence>
<dbReference type="InterPro" id="IPR051677">
    <property type="entry name" value="AfsR-DnrI-RedD_regulator"/>
</dbReference>
<dbReference type="InterPro" id="IPR011990">
    <property type="entry name" value="TPR-like_helical_dom_sf"/>
</dbReference>
<dbReference type="Gene3D" id="1.10.10.10">
    <property type="entry name" value="Winged helix-like DNA-binding domain superfamily/Winged helix DNA-binding domain"/>
    <property type="match status" value="1"/>
</dbReference>
<dbReference type="Gene3D" id="3.40.50.300">
    <property type="entry name" value="P-loop containing nucleotide triphosphate hydrolases"/>
    <property type="match status" value="1"/>
</dbReference>
<dbReference type="Pfam" id="PF03704">
    <property type="entry name" value="BTAD"/>
    <property type="match status" value="1"/>
</dbReference>
<dbReference type="PRINTS" id="PR00364">
    <property type="entry name" value="DISEASERSIST"/>
</dbReference>
<dbReference type="SMART" id="SM01043">
    <property type="entry name" value="BTAD"/>
    <property type="match status" value="1"/>
</dbReference>
<dbReference type="Pfam" id="PF00486">
    <property type="entry name" value="Trans_reg_C"/>
    <property type="match status" value="1"/>
</dbReference>
<organism evidence="7 8">
    <name type="scientific">Kutzneria viridogrisea</name>
    <dbReference type="NCBI Taxonomy" id="47990"/>
    <lineage>
        <taxon>Bacteria</taxon>
        <taxon>Bacillati</taxon>
        <taxon>Actinomycetota</taxon>
        <taxon>Actinomycetes</taxon>
        <taxon>Pseudonocardiales</taxon>
        <taxon>Pseudonocardiaceae</taxon>
        <taxon>Kutzneria</taxon>
    </lineage>
</organism>
<dbReference type="InterPro" id="IPR003593">
    <property type="entry name" value="AAA+_ATPase"/>
</dbReference>
<dbReference type="InterPro" id="IPR016032">
    <property type="entry name" value="Sig_transdc_resp-reg_C-effctor"/>
</dbReference>
<evidence type="ECO:0000256" key="2">
    <source>
        <dbReference type="ARBA" id="ARBA00023015"/>
    </source>
</evidence>
<dbReference type="GO" id="GO:0003677">
    <property type="term" value="F:DNA binding"/>
    <property type="evidence" value="ECO:0007669"/>
    <property type="project" value="UniProtKB-KW"/>
</dbReference>
<comment type="similarity">
    <text evidence="1">Belongs to the AfsR/DnrI/RedD regulatory family.</text>
</comment>
<evidence type="ECO:0000313" key="7">
    <source>
        <dbReference type="EMBL" id="MBA8922844.1"/>
    </source>
</evidence>
<feature type="DNA-binding region" description="OmpR/PhoB-type" evidence="5">
    <location>
        <begin position="1"/>
        <end position="89"/>
    </location>
</feature>
<dbReference type="InterPro" id="IPR027417">
    <property type="entry name" value="P-loop_NTPase"/>
</dbReference>
<protein>
    <submittedName>
        <fullName evidence="7">DNA-binding SARP family transcriptional activator</fullName>
    </submittedName>
</protein>
<feature type="domain" description="OmpR/PhoB-type" evidence="6">
    <location>
        <begin position="1"/>
        <end position="89"/>
    </location>
</feature>
<gene>
    <name evidence="7" type="ORF">BC739_000041</name>
</gene>
<dbReference type="CDD" id="cd15831">
    <property type="entry name" value="BTAD"/>
    <property type="match status" value="1"/>
</dbReference>
<dbReference type="PANTHER" id="PTHR35807">
    <property type="entry name" value="TRANSCRIPTIONAL REGULATOR REDD-RELATED"/>
    <property type="match status" value="1"/>
</dbReference>
<dbReference type="SUPFAM" id="SSF48452">
    <property type="entry name" value="TPR-like"/>
    <property type="match status" value="1"/>
</dbReference>
<keyword evidence="4" id="KW-0804">Transcription</keyword>